<feature type="region of interest" description="Disordered" evidence="1">
    <location>
        <begin position="108"/>
        <end position="127"/>
    </location>
</feature>
<dbReference type="VEuPathDB" id="FungiDB:SPPG_07104"/>
<dbReference type="Gene3D" id="3.60.10.10">
    <property type="entry name" value="Endonuclease/exonuclease/phosphatase"/>
    <property type="match status" value="1"/>
</dbReference>
<sequence>MSSRIAPTRTNGLAAPSDEDDATRIGCCAWLGCAFWKRRTGHGTPELAVPQISVDKREEDETTSPQVAEESSDLIPEAKLDPAGRVRNVRQTHAPALPNDWKQIFRRSESQELSSNTEAKKRKRTNVVKPVDDGIAVKPVAKRDPLPPIRTAPRPPGQLDEISTTSVKPIEQLSPPQDLTHNASHSNLKGFSSGTSLRGSWNHLARTLRHAFSYSRENIITEPLRIFVGTWNMNARLPTGNISSFLGDRRTNTRPPFKNCQLLIIGTQECEERLETAGIRQPKEKSRWLELLKEVIGPRYVLVGTKTLVGLHLAIFVVRWTAKNVQDVMSGDVKVYLNGAKGAVGISFQFCGRSFCFINAHLKAHEGAVERRNADWKKINETMPLPGYGPEDGGCTGVVERFDYVFWMGDLNYRTNLGVNKVGLAKALLGKEEPEIGIFLANDELRRAYEASLIFPGFSEGNIKFKPTFKFDTLPGSPTSPTSPPSTPSSLSFMPGYDSSSKQRMPSYTDRILFRTRLQSTSGTTKSTAGLNAITALGAGLNQRVHVEVYTDCPDVIDSDHKPVYGIYRLDEELQIDLNEETEERLHAHIPQPSRWRRWLPGKKQQISPE</sequence>
<dbReference type="OrthoDB" id="405996at2759"/>
<keyword evidence="4" id="KW-1185">Reference proteome</keyword>
<dbReference type="InParanoid" id="A0A0L0H7Z3"/>
<feature type="region of interest" description="Disordered" evidence="1">
    <location>
        <begin position="134"/>
        <end position="162"/>
    </location>
</feature>
<evidence type="ECO:0000313" key="3">
    <source>
        <dbReference type="EMBL" id="KNC97635.1"/>
    </source>
</evidence>
<dbReference type="Pfam" id="PF22669">
    <property type="entry name" value="Exo_endo_phos2"/>
    <property type="match status" value="1"/>
</dbReference>
<dbReference type="InterPro" id="IPR046985">
    <property type="entry name" value="IP5"/>
</dbReference>
<feature type="compositionally biased region" description="Pro residues" evidence="1">
    <location>
        <begin position="146"/>
        <end position="156"/>
    </location>
</feature>
<dbReference type="eggNOG" id="KOG0565">
    <property type="taxonomic scope" value="Eukaryota"/>
</dbReference>
<dbReference type="GeneID" id="27690350"/>
<dbReference type="InterPro" id="IPR036691">
    <property type="entry name" value="Endo/exonu/phosph_ase_sf"/>
</dbReference>
<dbReference type="SUPFAM" id="SSF56219">
    <property type="entry name" value="DNase I-like"/>
    <property type="match status" value="1"/>
</dbReference>
<dbReference type="Proteomes" id="UP000053201">
    <property type="component" value="Unassembled WGS sequence"/>
</dbReference>
<reference evidence="3 4" key="1">
    <citation type="submission" date="2009-08" db="EMBL/GenBank/DDBJ databases">
        <title>The Genome Sequence of Spizellomyces punctatus strain DAOM BR117.</title>
        <authorList>
            <consortium name="The Broad Institute Genome Sequencing Platform"/>
            <person name="Russ C."/>
            <person name="Cuomo C."/>
            <person name="Shea T."/>
            <person name="Young S.K."/>
            <person name="Zeng Q."/>
            <person name="Koehrsen M."/>
            <person name="Haas B."/>
            <person name="Borodovsky M."/>
            <person name="Guigo R."/>
            <person name="Alvarado L."/>
            <person name="Berlin A."/>
            <person name="Bochicchio J."/>
            <person name="Borenstein D."/>
            <person name="Chapman S."/>
            <person name="Chen Z."/>
            <person name="Engels R."/>
            <person name="Freedman E."/>
            <person name="Gellesch M."/>
            <person name="Goldberg J."/>
            <person name="Griggs A."/>
            <person name="Gujja S."/>
            <person name="Heiman D."/>
            <person name="Hepburn T."/>
            <person name="Howarth C."/>
            <person name="Jen D."/>
            <person name="Larson L."/>
            <person name="Lewis B."/>
            <person name="Mehta T."/>
            <person name="Park D."/>
            <person name="Pearson M."/>
            <person name="Roberts A."/>
            <person name="Saif S."/>
            <person name="Shenoy N."/>
            <person name="Sisk P."/>
            <person name="Stolte C."/>
            <person name="Sykes S."/>
            <person name="Thomson T."/>
            <person name="Walk T."/>
            <person name="White J."/>
            <person name="Yandava C."/>
            <person name="Burger G."/>
            <person name="Gray M.W."/>
            <person name="Holland P.W.H."/>
            <person name="King N."/>
            <person name="Lang F.B.F."/>
            <person name="Roger A.J."/>
            <person name="Ruiz-Trillo I."/>
            <person name="Lander E."/>
            <person name="Nusbaum C."/>
        </authorList>
    </citation>
    <scope>NUCLEOTIDE SEQUENCE [LARGE SCALE GENOMIC DNA]</scope>
    <source>
        <strain evidence="3 4">DAOM BR117</strain>
    </source>
</reference>
<dbReference type="PANTHER" id="PTHR11200">
    <property type="entry name" value="INOSITOL 5-PHOSPHATASE"/>
    <property type="match status" value="1"/>
</dbReference>
<accession>A0A0L0H7Z3</accession>
<dbReference type="GO" id="GO:0046856">
    <property type="term" value="P:phosphatidylinositol dephosphorylation"/>
    <property type="evidence" value="ECO:0007669"/>
    <property type="project" value="InterPro"/>
</dbReference>
<gene>
    <name evidence="3" type="ORF">SPPG_07104</name>
</gene>
<feature type="region of interest" description="Disordered" evidence="1">
    <location>
        <begin position="1"/>
        <end position="20"/>
    </location>
</feature>
<dbReference type="SMART" id="SM00128">
    <property type="entry name" value="IPPc"/>
    <property type="match status" value="1"/>
</dbReference>
<dbReference type="STRING" id="645134.A0A0L0H7Z3"/>
<proteinExistence type="predicted"/>
<dbReference type="PANTHER" id="PTHR11200:SF275">
    <property type="entry name" value="LD06095P"/>
    <property type="match status" value="1"/>
</dbReference>
<evidence type="ECO:0000256" key="1">
    <source>
        <dbReference type="SAM" id="MobiDB-lite"/>
    </source>
</evidence>
<name>A0A0L0H7Z3_SPIPD</name>
<dbReference type="GO" id="GO:0004439">
    <property type="term" value="F:phosphatidylinositol-4,5-bisphosphate 5-phosphatase activity"/>
    <property type="evidence" value="ECO:0007669"/>
    <property type="project" value="TreeGrafter"/>
</dbReference>
<feature type="region of interest" description="Disordered" evidence="1">
    <location>
        <begin position="49"/>
        <end position="76"/>
    </location>
</feature>
<feature type="region of interest" description="Disordered" evidence="1">
    <location>
        <begin position="474"/>
        <end position="504"/>
    </location>
</feature>
<feature type="compositionally biased region" description="Polar residues" evidence="1">
    <location>
        <begin position="1"/>
        <end position="11"/>
    </location>
</feature>
<protein>
    <recommendedName>
        <fullName evidence="2">Inositol polyphosphate-related phosphatase domain-containing protein</fullName>
    </recommendedName>
</protein>
<dbReference type="AlphaFoldDB" id="A0A0L0H7Z3"/>
<dbReference type="EMBL" id="KQ257463">
    <property type="protein sequence ID" value="KNC97635.1"/>
    <property type="molecule type" value="Genomic_DNA"/>
</dbReference>
<dbReference type="RefSeq" id="XP_016605675.1">
    <property type="nucleotide sequence ID" value="XM_016755283.1"/>
</dbReference>
<evidence type="ECO:0000313" key="4">
    <source>
        <dbReference type="Proteomes" id="UP000053201"/>
    </source>
</evidence>
<organism evidence="3 4">
    <name type="scientific">Spizellomyces punctatus (strain DAOM BR117)</name>
    <dbReference type="NCBI Taxonomy" id="645134"/>
    <lineage>
        <taxon>Eukaryota</taxon>
        <taxon>Fungi</taxon>
        <taxon>Fungi incertae sedis</taxon>
        <taxon>Chytridiomycota</taxon>
        <taxon>Chytridiomycota incertae sedis</taxon>
        <taxon>Chytridiomycetes</taxon>
        <taxon>Spizellomycetales</taxon>
        <taxon>Spizellomycetaceae</taxon>
        <taxon>Spizellomyces</taxon>
    </lineage>
</organism>
<dbReference type="InterPro" id="IPR000300">
    <property type="entry name" value="IPPc"/>
</dbReference>
<evidence type="ECO:0000259" key="2">
    <source>
        <dbReference type="SMART" id="SM00128"/>
    </source>
</evidence>
<feature type="domain" description="Inositol polyphosphate-related phosphatase" evidence="2">
    <location>
        <begin position="222"/>
        <end position="577"/>
    </location>
</feature>